<evidence type="ECO:0000313" key="3">
    <source>
        <dbReference type="EMBL" id="PIL31021.1"/>
    </source>
</evidence>
<feature type="region of interest" description="Disordered" evidence="1">
    <location>
        <begin position="111"/>
        <end position="153"/>
    </location>
</feature>
<keyword evidence="2" id="KW-0732">Signal</keyword>
<keyword evidence="4" id="KW-1185">Reference proteome</keyword>
<organism evidence="3 4">
    <name type="scientific">Ganoderma sinense ZZ0214-1</name>
    <dbReference type="NCBI Taxonomy" id="1077348"/>
    <lineage>
        <taxon>Eukaryota</taxon>
        <taxon>Fungi</taxon>
        <taxon>Dikarya</taxon>
        <taxon>Basidiomycota</taxon>
        <taxon>Agaricomycotina</taxon>
        <taxon>Agaricomycetes</taxon>
        <taxon>Polyporales</taxon>
        <taxon>Polyporaceae</taxon>
        <taxon>Ganoderma</taxon>
    </lineage>
</organism>
<feature type="compositionally biased region" description="Low complexity" evidence="1">
    <location>
        <begin position="430"/>
        <end position="444"/>
    </location>
</feature>
<evidence type="ECO:0000313" key="4">
    <source>
        <dbReference type="Proteomes" id="UP000230002"/>
    </source>
</evidence>
<protein>
    <submittedName>
        <fullName evidence="3">Uncharacterized protein</fullName>
    </submittedName>
</protein>
<sequence length="566" mass="62999">MTFAEFCMLFLACAILALVHILTSILREHQLDSVTRNGRLPDAAVRNAFPRATDSDGRPNLPGTVHVAQPVSEAGLGSAGLRARFRAPALPSAQSMANALFSGVANLTAPAAGPSTSRTAPAAGPSTPRTAPPAGPSTSRTAPAAGPPTSRRLLTTTVGSSVDSTVGASVPWSPKKGWTNTCRVNGIAYHRTEKKMRPRKSFKAGSEEPEVVITPYWEPENIAARLIDSPPDLSGDPNLAVGDIFIFHTAMHYRLWIYREGGSWERIEVGFRREDDRFLIVTPVKKEPSWVSRDYFERQTQPTHLVFPAPPLPRRDDIKPTILRDFTQELSGLGYNPPRVESNVIDLAKGRPRTTHPRTSVFRITQPIGRSIAGQQVEPSPDPEQNRRESQPPDLDVPRVLQAVNLGADRPVPGPSRLPVQSLEQRERSGSLSELSESSSDCGSLNEDIDYLERYERSPAKSEVKTYWWETKAPERILSPPDLSRRRELCEGDIFVHRYGAYLNNGGEHQDLWMWALERGTNLHWKSVRQGYKRGDGRVLALTEGRKLPSWLDREWYLKRLAQDRL</sequence>
<comment type="caution">
    <text evidence="3">The sequence shown here is derived from an EMBL/GenBank/DDBJ whole genome shotgun (WGS) entry which is preliminary data.</text>
</comment>
<feature type="chain" id="PRO_5013869954" evidence="2">
    <location>
        <begin position="18"/>
        <end position="566"/>
    </location>
</feature>
<reference evidence="3 4" key="1">
    <citation type="journal article" date="2015" name="Sci. Rep.">
        <title>Chromosome-level genome map provides insights into diverse defense mechanisms in the medicinal fungus Ganoderma sinense.</title>
        <authorList>
            <person name="Zhu Y."/>
            <person name="Xu J."/>
            <person name="Sun C."/>
            <person name="Zhou S."/>
            <person name="Xu H."/>
            <person name="Nelson D.R."/>
            <person name="Qian J."/>
            <person name="Song J."/>
            <person name="Luo H."/>
            <person name="Xiang L."/>
            <person name="Li Y."/>
            <person name="Xu Z."/>
            <person name="Ji A."/>
            <person name="Wang L."/>
            <person name="Lu S."/>
            <person name="Hayward A."/>
            <person name="Sun W."/>
            <person name="Li X."/>
            <person name="Schwartz D.C."/>
            <person name="Wang Y."/>
            <person name="Chen S."/>
        </authorList>
    </citation>
    <scope>NUCLEOTIDE SEQUENCE [LARGE SCALE GENOMIC DNA]</scope>
    <source>
        <strain evidence="3 4">ZZ0214-1</strain>
    </source>
</reference>
<evidence type="ECO:0000256" key="1">
    <source>
        <dbReference type="SAM" id="MobiDB-lite"/>
    </source>
</evidence>
<dbReference type="STRING" id="1077348.A0A2G8SB93"/>
<dbReference type="OrthoDB" id="2719712at2759"/>
<gene>
    <name evidence="3" type="ORF">GSI_05715</name>
</gene>
<evidence type="ECO:0000256" key="2">
    <source>
        <dbReference type="SAM" id="SignalP"/>
    </source>
</evidence>
<feature type="signal peptide" evidence="2">
    <location>
        <begin position="1"/>
        <end position="17"/>
    </location>
</feature>
<name>A0A2G8SB93_9APHY</name>
<accession>A0A2G8SB93</accession>
<dbReference type="Proteomes" id="UP000230002">
    <property type="component" value="Unassembled WGS sequence"/>
</dbReference>
<dbReference type="EMBL" id="AYKW01000012">
    <property type="protein sequence ID" value="PIL31021.1"/>
    <property type="molecule type" value="Genomic_DNA"/>
</dbReference>
<dbReference type="AlphaFoldDB" id="A0A2G8SB93"/>
<feature type="region of interest" description="Disordered" evidence="1">
    <location>
        <begin position="350"/>
        <end position="444"/>
    </location>
</feature>
<proteinExistence type="predicted"/>